<dbReference type="InterPro" id="IPR045304">
    <property type="entry name" value="LbH_SAT"/>
</dbReference>
<dbReference type="InParanoid" id="F5YDE9"/>
<evidence type="ECO:0000256" key="3">
    <source>
        <dbReference type="ARBA" id="ARBA00023315"/>
    </source>
</evidence>
<keyword evidence="5" id="KW-1185">Reference proteome</keyword>
<dbReference type="GO" id="GO:0016746">
    <property type="term" value="F:acyltransferase activity"/>
    <property type="evidence" value="ECO:0007669"/>
    <property type="project" value="UniProtKB-KW"/>
</dbReference>
<dbReference type="FunCoup" id="F5YDE9">
    <property type="interactions" value="212"/>
</dbReference>
<evidence type="ECO:0000256" key="1">
    <source>
        <dbReference type="ARBA" id="ARBA00022605"/>
    </source>
</evidence>
<dbReference type="eggNOG" id="COG1045">
    <property type="taxonomic scope" value="Bacteria"/>
</dbReference>
<dbReference type="NCBIfam" id="NF041874">
    <property type="entry name" value="EPS_EpsC"/>
    <property type="match status" value="1"/>
</dbReference>
<dbReference type="GO" id="GO:0008652">
    <property type="term" value="P:amino acid biosynthetic process"/>
    <property type="evidence" value="ECO:0007669"/>
    <property type="project" value="UniProtKB-KW"/>
</dbReference>
<dbReference type="CDD" id="cd03354">
    <property type="entry name" value="LbH_SAT"/>
    <property type="match status" value="1"/>
</dbReference>
<keyword evidence="1" id="KW-0028">Amino-acid biosynthesis</keyword>
<dbReference type="Proteomes" id="UP000009222">
    <property type="component" value="Chromosome"/>
</dbReference>
<evidence type="ECO:0000313" key="5">
    <source>
        <dbReference type="Proteomes" id="UP000009222"/>
    </source>
</evidence>
<gene>
    <name evidence="4" type="ordered locus">TREAZ_1604</name>
</gene>
<dbReference type="SUPFAM" id="SSF51161">
    <property type="entry name" value="Trimeric LpxA-like enzymes"/>
    <property type="match status" value="1"/>
</dbReference>
<evidence type="ECO:0000313" key="4">
    <source>
        <dbReference type="EMBL" id="AEF80275.1"/>
    </source>
</evidence>
<dbReference type="Gene3D" id="2.160.10.10">
    <property type="entry name" value="Hexapeptide repeat proteins"/>
    <property type="match status" value="1"/>
</dbReference>
<reference evidence="5" key="1">
    <citation type="submission" date="2009-12" db="EMBL/GenBank/DDBJ databases">
        <title>Complete sequence of Treponema azotonutricium strain ZAS-9.</title>
        <authorList>
            <person name="Tetu S.G."/>
            <person name="Matson E."/>
            <person name="Ren Q."/>
            <person name="Seshadri R."/>
            <person name="Elbourne L."/>
            <person name="Hassan K.A."/>
            <person name="Durkin A."/>
            <person name="Radune D."/>
            <person name="Mohamoud Y."/>
            <person name="Shay R."/>
            <person name="Jin S."/>
            <person name="Zhang X."/>
            <person name="Lucey K."/>
            <person name="Ballor N.R."/>
            <person name="Ottesen E."/>
            <person name="Rosenthal R."/>
            <person name="Allen A."/>
            <person name="Leadbetter J.R."/>
            <person name="Paulsen I.T."/>
        </authorList>
    </citation>
    <scope>NUCLEOTIDE SEQUENCE [LARGE SCALE GENOMIC DNA]</scope>
    <source>
        <strain evidence="5">ATCC BAA-888 / DSM 13862 / ZAS-9</strain>
    </source>
</reference>
<dbReference type="AlphaFoldDB" id="F5YDE9"/>
<dbReference type="Gene3D" id="1.10.3130.10">
    <property type="entry name" value="serine acetyltransferase, domain 1"/>
    <property type="match status" value="1"/>
</dbReference>
<organism evidence="4 5">
    <name type="scientific">Leadbettera azotonutricia (strain ATCC BAA-888 / DSM 13862 / ZAS-9)</name>
    <name type="common">Treponema azotonutricium</name>
    <dbReference type="NCBI Taxonomy" id="545695"/>
    <lineage>
        <taxon>Bacteria</taxon>
        <taxon>Pseudomonadati</taxon>
        <taxon>Spirochaetota</taxon>
        <taxon>Spirochaetia</taxon>
        <taxon>Spirochaetales</taxon>
        <taxon>Breznakiellaceae</taxon>
        <taxon>Leadbettera</taxon>
    </lineage>
</organism>
<dbReference type="HOGENOM" id="CLU_051638_1_1_12"/>
<dbReference type="KEGG" id="taz:TREAZ_1604"/>
<sequence length="317" mass="35239">MEKVHEIKTLVNLLLESYEDHAEIIKVDTGDQLNRSVIIETIDKLRALIFPGYFGKKNISTRSVEYYAGDLLEDIFFTLRPQIARSLNHSEEYQGLSDEIIDAKAEEITFAFLAKLPEIRNYLADDVTAAFDGDPAAFSRDEIISSYPGIYAIAVNRLAHVLYDLRVPLIPRIMTEHAHSVTGIDIHPGASIGHHFFIDHGTGIVIGETTTIGNFVKIYQGVTLGALSTRGGQVLKDVKRHPTIEDHVTIYSGASILGGATVVGEGVVIGSNAFVTKSVPEKTKVSVKNPELQFKTDKQHYSEPQEFQQAEFWDWVI</sequence>
<dbReference type="InterPro" id="IPR042122">
    <property type="entry name" value="Ser_AcTrfase_N_sf"/>
</dbReference>
<evidence type="ECO:0000256" key="2">
    <source>
        <dbReference type="ARBA" id="ARBA00022679"/>
    </source>
</evidence>
<accession>F5YDE9</accession>
<proteinExistence type="predicted"/>
<name>F5YDE9_LEAAZ</name>
<keyword evidence="2 4" id="KW-0808">Transferase</keyword>
<dbReference type="STRING" id="545695.TREAZ_1604"/>
<dbReference type="InterPro" id="IPR011004">
    <property type="entry name" value="Trimer_LpxA-like_sf"/>
</dbReference>
<reference evidence="4 5" key="2">
    <citation type="journal article" date="2011" name="ISME J.">
        <title>RNA-seq reveals cooperative metabolic interactions between two termite-gut spirochete species in co-culture.</title>
        <authorList>
            <person name="Rosenthal A.Z."/>
            <person name="Matson E.G."/>
            <person name="Eldar A."/>
            <person name="Leadbetter J.R."/>
        </authorList>
    </citation>
    <scope>NUCLEOTIDE SEQUENCE [LARGE SCALE GENOMIC DNA]</scope>
    <source>
        <strain evidence="5">ATCC BAA-888 / DSM 13862 / ZAS-9</strain>
    </source>
</reference>
<keyword evidence="3" id="KW-0012">Acyltransferase</keyword>
<dbReference type="InterPro" id="IPR053376">
    <property type="entry name" value="Serine_acetyltransferase"/>
</dbReference>
<protein>
    <submittedName>
        <fullName evidence="4">Serine O-acetyltransferase</fullName>
    </submittedName>
</protein>
<dbReference type="PANTHER" id="PTHR42811">
    <property type="entry name" value="SERINE ACETYLTRANSFERASE"/>
    <property type="match status" value="1"/>
</dbReference>
<dbReference type="EMBL" id="CP001841">
    <property type="protein sequence ID" value="AEF80275.1"/>
    <property type="molecule type" value="Genomic_DNA"/>
</dbReference>
<dbReference type="RefSeq" id="WP_015710414.1">
    <property type="nucleotide sequence ID" value="NC_015577.1"/>
</dbReference>
<dbReference type="OrthoDB" id="9801456at2"/>